<dbReference type="Proteomes" id="UP001189429">
    <property type="component" value="Unassembled WGS sequence"/>
</dbReference>
<evidence type="ECO:0000256" key="1">
    <source>
        <dbReference type="ARBA" id="ARBA00006485"/>
    </source>
</evidence>
<evidence type="ECO:0000256" key="3">
    <source>
        <dbReference type="ARBA" id="ARBA00022553"/>
    </source>
</evidence>
<feature type="binding site" evidence="12">
    <location>
        <position position="228"/>
    </location>
    <ligand>
        <name>ATP</name>
        <dbReference type="ChEBI" id="CHEBI:30616"/>
    </ligand>
</feature>
<feature type="region of interest" description="Disordered" evidence="13">
    <location>
        <begin position="491"/>
        <end position="510"/>
    </location>
</feature>
<evidence type="ECO:0000256" key="9">
    <source>
        <dbReference type="ARBA" id="ARBA00039612"/>
    </source>
</evidence>
<feature type="region of interest" description="Disordered" evidence="13">
    <location>
        <begin position="99"/>
        <end position="137"/>
    </location>
</feature>
<dbReference type="Gene3D" id="1.10.510.10">
    <property type="entry name" value="Transferase(Phosphotransferase) domain 1"/>
    <property type="match status" value="1"/>
</dbReference>
<dbReference type="InterPro" id="IPR000719">
    <property type="entry name" value="Prot_kinase_dom"/>
</dbReference>
<dbReference type="PANTHER" id="PTHR24056:SF548">
    <property type="entry name" value="CYCLIN-DEPENDENT KINASE A-1"/>
    <property type="match status" value="1"/>
</dbReference>
<dbReference type="SUPFAM" id="SSF56112">
    <property type="entry name" value="Protein kinase-like (PK-like)"/>
    <property type="match status" value="1"/>
</dbReference>
<keyword evidence="5 12" id="KW-0547">Nucleotide-binding</keyword>
<protein>
    <recommendedName>
        <fullName evidence="9">Cyclin-dependent kinase 2 homolog</fullName>
    </recommendedName>
    <alternativeName>
        <fullName evidence="10">Cell division control protein 2 homolog</fullName>
    </alternativeName>
    <alternativeName>
        <fullName evidence="11">cdc2-related kinase 2</fullName>
    </alternativeName>
</protein>
<evidence type="ECO:0000256" key="2">
    <source>
        <dbReference type="ARBA" id="ARBA00022527"/>
    </source>
</evidence>
<evidence type="ECO:0000256" key="7">
    <source>
        <dbReference type="ARBA" id="ARBA00022840"/>
    </source>
</evidence>
<keyword evidence="7 12" id="KW-0067">ATP-binding</keyword>
<reference evidence="15" key="1">
    <citation type="submission" date="2023-10" db="EMBL/GenBank/DDBJ databases">
        <authorList>
            <person name="Chen Y."/>
            <person name="Shah S."/>
            <person name="Dougan E. K."/>
            <person name="Thang M."/>
            <person name="Chan C."/>
        </authorList>
    </citation>
    <scope>NUCLEOTIDE SEQUENCE [LARGE SCALE GENOMIC DNA]</scope>
</reference>
<dbReference type="PROSITE" id="PS00107">
    <property type="entry name" value="PROTEIN_KINASE_ATP"/>
    <property type="match status" value="1"/>
</dbReference>
<organism evidence="15 16">
    <name type="scientific">Prorocentrum cordatum</name>
    <dbReference type="NCBI Taxonomy" id="2364126"/>
    <lineage>
        <taxon>Eukaryota</taxon>
        <taxon>Sar</taxon>
        <taxon>Alveolata</taxon>
        <taxon>Dinophyceae</taxon>
        <taxon>Prorocentrales</taxon>
        <taxon>Prorocentraceae</taxon>
        <taxon>Prorocentrum</taxon>
    </lineage>
</organism>
<comment type="caution">
    <text evidence="15">The sequence shown here is derived from an EMBL/GenBank/DDBJ whole genome shotgun (WGS) entry which is preliminary data.</text>
</comment>
<dbReference type="PANTHER" id="PTHR24056">
    <property type="entry name" value="CELL DIVISION PROTEIN KINASE"/>
    <property type="match status" value="1"/>
</dbReference>
<sequence length="510" mass="53882">MQGFAWPVPCSVAPPKPCAMQAGGVTHGACPNLPELPHVAACGVPSASSLPLRPFALRPSVGTWLAPRPTRAPRAAACCGARAAAGAVLFGEVQGTAVNGPSPAHEEQVWQGSSAGLAGPGRPSARAGPQPRGAGSDLASEHLCHYVGGLGADMVEGEEAVRCVEGVGTDGDSTGAGSSFAASSTSEHPPANSPEVGRYVPLAEIGRGVYGTVLAARDSETNETVALKRITVDDDQADGVPAHIIREVSLLRDFSHRNVVQLRDVQAVGIREFQLVFEYVPGELHQMLKGHRRAGTQLPMARVLQYSQDLLRGIHACHARLIMHRDLKPQNVLVHPADGLKICDFGLARAFSRPVRAYTPEVVTLWYRGPELLLGRAPYGPELDLWSAGCILAEMATSRPTFPGDSEIGTAFKIMQLLGSPTEATWPGFGQALAHWSPRLPRWPPGDLAPIRDLRPELGEAGLGLIRSLLVMNPAARLTARRARGHAFLRQQGAVASSEGRPSSAGPGRA</sequence>
<name>A0ABN9SLS4_9DINO</name>
<feature type="compositionally biased region" description="Low complexity" evidence="13">
    <location>
        <begin position="170"/>
        <end position="186"/>
    </location>
</feature>
<dbReference type="InterPro" id="IPR017441">
    <property type="entry name" value="Protein_kinase_ATP_BS"/>
</dbReference>
<dbReference type="PROSITE" id="PS50011">
    <property type="entry name" value="PROTEIN_KINASE_DOM"/>
    <property type="match status" value="1"/>
</dbReference>
<dbReference type="Gene3D" id="3.30.200.20">
    <property type="entry name" value="Phosphorylase Kinase, domain 1"/>
    <property type="match status" value="1"/>
</dbReference>
<evidence type="ECO:0000313" key="15">
    <source>
        <dbReference type="EMBL" id="CAK0832740.1"/>
    </source>
</evidence>
<keyword evidence="4" id="KW-0808">Transferase</keyword>
<dbReference type="InterPro" id="IPR008271">
    <property type="entry name" value="Ser/Thr_kinase_AS"/>
</dbReference>
<evidence type="ECO:0000256" key="13">
    <source>
        <dbReference type="SAM" id="MobiDB-lite"/>
    </source>
</evidence>
<evidence type="ECO:0000313" key="16">
    <source>
        <dbReference type="Proteomes" id="UP001189429"/>
    </source>
</evidence>
<comment type="similarity">
    <text evidence="1">Belongs to the protein kinase superfamily. CMGC Ser/Thr protein kinase family. CDC2/CDKX subfamily.</text>
</comment>
<accession>A0ABN9SLS4</accession>
<dbReference type="EMBL" id="CAUYUJ010011869">
    <property type="protein sequence ID" value="CAK0832740.1"/>
    <property type="molecule type" value="Genomic_DNA"/>
</dbReference>
<dbReference type="PROSITE" id="PS00108">
    <property type="entry name" value="PROTEIN_KINASE_ST"/>
    <property type="match status" value="1"/>
</dbReference>
<evidence type="ECO:0000256" key="5">
    <source>
        <dbReference type="ARBA" id="ARBA00022741"/>
    </source>
</evidence>
<evidence type="ECO:0000256" key="4">
    <source>
        <dbReference type="ARBA" id="ARBA00022679"/>
    </source>
</evidence>
<gene>
    <name evidence="15" type="ORF">PCOR1329_LOCUS30674</name>
</gene>
<feature type="region of interest" description="Disordered" evidence="13">
    <location>
        <begin position="166"/>
        <end position="194"/>
    </location>
</feature>
<dbReference type="Pfam" id="PF00069">
    <property type="entry name" value="Pkinase"/>
    <property type="match status" value="1"/>
</dbReference>
<comment type="subunit">
    <text evidence="8">May form a complex composed of at least the catalytic subunit CRK2 and a cyclin.</text>
</comment>
<dbReference type="InterPro" id="IPR050108">
    <property type="entry name" value="CDK"/>
</dbReference>
<keyword evidence="16" id="KW-1185">Reference proteome</keyword>
<evidence type="ECO:0000256" key="10">
    <source>
        <dbReference type="ARBA" id="ARBA00041902"/>
    </source>
</evidence>
<feature type="domain" description="Protein kinase" evidence="14">
    <location>
        <begin position="199"/>
        <end position="489"/>
    </location>
</feature>
<evidence type="ECO:0000259" key="14">
    <source>
        <dbReference type="PROSITE" id="PS50011"/>
    </source>
</evidence>
<proteinExistence type="inferred from homology"/>
<dbReference type="SMART" id="SM00220">
    <property type="entry name" value="S_TKc"/>
    <property type="match status" value="1"/>
</dbReference>
<evidence type="ECO:0000256" key="11">
    <source>
        <dbReference type="ARBA" id="ARBA00042858"/>
    </source>
</evidence>
<dbReference type="InterPro" id="IPR011009">
    <property type="entry name" value="Kinase-like_dom_sf"/>
</dbReference>
<keyword evidence="3" id="KW-0597">Phosphoprotein</keyword>
<evidence type="ECO:0000256" key="12">
    <source>
        <dbReference type="PROSITE-ProRule" id="PRU10141"/>
    </source>
</evidence>
<evidence type="ECO:0000256" key="6">
    <source>
        <dbReference type="ARBA" id="ARBA00022777"/>
    </source>
</evidence>
<keyword evidence="2" id="KW-0723">Serine/threonine-protein kinase</keyword>
<keyword evidence="6" id="KW-0418">Kinase</keyword>
<evidence type="ECO:0000256" key="8">
    <source>
        <dbReference type="ARBA" id="ARBA00038543"/>
    </source>
</evidence>